<dbReference type="SUPFAM" id="SSF52540">
    <property type="entry name" value="P-loop containing nucleoside triphosphate hydrolases"/>
    <property type="match status" value="1"/>
</dbReference>
<protein>
    <submittedName>
        <fullName evidence="4">ABC-ATPase domain-containing protein</fullName>
    </submittedName>
</protein>
<dbReference type="InterPro" id="IPR046833">
    <property type="entry name" value="ABC_N"/>
</dbReference>
<dbReference type="PANTHER" id="PTHR38149:SF1">
    <property type="entry name" value="ATPASE"/>
    <property type="match status" value="1"/>
</dbReference>
<comment type="caution">
    <text evidence="4">The sequence shown here is derived from an EMBL/GenBank/DDBJ whole genome shotgun (WGS) entry which is preliminary data.</text>
</comment>
<proteinExistence type="predicted"/>
<feature type="domain" description="MRB1590-like C-terminal" evidence="3">
    <location>
        <begin position="473"/>
        <end position="572"/>
    </location>
</feature>
<dbReference type="PANTHER" id="PTHR38149">
    <property type="entry name" value="ATPASE"/>
    <property type="match status" value="1"/>
</dbReference>
<dbReference type="InterPro" id="IPR019195">
    <property type="entry name" value="ABC_ATPase_put"/>
</dbReference>
<dbReference type="Proteomes" id="UP001207605">
    <property type="component" value="Unassembled WGS sequence"/>
</dbReference>
<feature type="domain" description="ATPase of the ABC class N-terminal" evidence="2">
    <location>
        <begin position="6"/>
        <end position="165"/>
    </location>
</feature>
<dbReference type="InterPro" id="IPR046834">
    <property type="entry name" value="ABC_ATPase_C"/>
</dbReference>
<accession>A0ABT2S505</accession>
<dbReference type="EMBL" id="JAOQJV010000004">
    <property type="protein sequence ID" value="MCU6699674.1"/>
    <property type="molecule type" value="Genomic_DNA"/>
</dbReference>
<dbReference type="Pfam" id="PF09818">
    <property type="entry name" value="ABC_ATPase"/>
    <property type="match status" value="1"/>
</dbReference>
<dbReference type="InterPro" id="IPR027417">
    <property type="entry name" value="P-loop_NTPase"/>
</dbReference>
<dbReference type="Gene3D" id="3.40.50.300">
    <property type="entry name" value="P-loop containing nucleotide triphosphate hydrolases"/>
    <property type="match status" value="1"/>
</dbReference>
<keyword evidence="5" id="KW-1185">Reference proteome</keyword>
<evidence type="ECO:0000313" key="5">
    <source>
        <dbReference type="Proteomes" id="UP001207605"/>
    </source>
</evidence>
<evidence type="ECO:0000259" key="2">
    <source>
        <dbReference type="Pfam" id="PF20446"/>
    </source>
</evidence>
<feature type="domain" description="ATPase of the ABC class C-terminal" evidence="1">
    <location>
        <begin position="170"/>
        <end position="437"/>
    </location>
</feature>
<name>A0ABT2S505_9FIRM</name>
<dbReference type="RefSeq" id="WP_262581231.1">
    <property type="nucleotide sequence ID" value="NZ_JAOQJV010000004.1"/>
</dbReference>
<dbReference type="Pfam" id="PF20446">
    <property type="entry name" value="ABC_N"/>
    <property type="match status" value="1"/>
</dbReference>
<evidence type="ECO:0000259" key="3">
    <source>
        <dbReference type="Pfam" id="PF21117"/>
    </source>
</evidence>
<evidence type="ECO:0000313" key="4">
    <source>
        <dbReference type="EMBL" id="MCU6699674.1"/>
    </source>
</evidence>
<gene>
    <name evidence="4" type="ORF">OCV65_05410</name>
</gene>
<sequence length="573" mass="64061">MNTEAQLREQLNRINRRSYPAYKDLRGSYQFPGYILHIDHVQGDPFAAPSKVSVEVMQKMAEFPKALFSEPHRRIALQDHLIREFGKVMSGYMFQAKGSGKSGLMSISKCGQQVLERTALTMDDRRILVRFEVGFPANGRTINAPELEKILFRFVPECVKRALYYSNMDAKKIQEIVELADDQQAIREQLPERGLVAFVANGAMLPRESGVSDRPMRGAVPFESPESMEVELTLPHKGKIKGMGIPEGITLIVGGGYHGKSTLLKALELGVYNHIKGDGREYVITDHTAMKIRAEDGRAVSHVNISPFINNLPNGKDTVDFSTEDASGSTSQAANVVEAVNAGAKALLIDEDTSATNFMVRDELMQSVIAKDKEPITPFIDQARNLYKNQGVSVILVAGSSGAYFHIADKVIQMDTYRTLDITEKVRAICERTPEKEGGVHELALSMLGNNLWKQNDRVLTAYKVEKKHDQIKVKQFGKDSFSIGKSAVELKYVEQISDVEQTTTLSYVMKYVLEQLEKNPNTEIHELLETICDRINEKGPGAVCGRNVPGNLAEVRRQEIYACVNRYRGFRI</sequence>
<dbReference type="InterPro" id="IPR049069">
    <property type="entry name" value="MRB1590-like_C"/>
</dbReference>
<evidence type="ECO:0000259" key="1">
    <source>
        <dbReference type="Pfam" id="PF09818"/>
    </source>
</evidence>
<organism evidence="4 5">
    <name type="scientific">Dorea ammoniilytica</name>
    <dbReference type="NCBI Taxonomy" id="2981788"/>
    <lineage>
        <taxon>Bacteria</taxon>
        <taxon>Bacillati</taxon>
        <taxon>Bacillota</taxon>
        <taxon>Clostridia</taxon>
        <taxon>Lachnospirales</taxon>
        <taxon>Lachnospiraceae</taxon>
        <taxon>Dorea</taxon>
    </lineage>
</organism>
<reference evidence="4 5" key="1">
    <citation type="journal article" date="2021" name="ISME Commun">
        <title>Automated analysis of genomic sequences facilitates high-throughput and comprehensive description of bacteria.</title>
        <authorList>
            <person name="Hitch T.C.A."/>
        </authorList>
    </citation>
    <scope>NUCLEOTIDE SEQUENCE [LARGE SCALE GENOMIC DNA]</scope>
    <source>
        <strain evidence="4 5">Sanger_02</strain>
    </source>
</reference>
<dbReference type="Pfam" id="PF21117">
    <property type="entry name" value="MRB1590_C"/>
    <property type="match status" value="1"/>
</dbReference>